<dbReference type="EMBL" id="GBXM01099144">
    <property type="protein sequence ID" value="JAH09433.1"/>
    <property type="molecule type" value="Transcribed_RNA"/>
</dbReference>
<evidence type="ECO:0000313" key="1">
    <source>
        <dbReference type="EMBL" id="JAH09433.1"/>
    </source>
</evidence>
<reference evidence="1" key="1">
    <citation type="submission" date="2014-11" db="EMBL/GenBank/DDBJ databases">
        <authorList>
            <person name="Amaro Gonzalez C."/>
        </authorList>
    </citation>
    <scope>NUCLEOTIDE SEQUENCE</scope>
</reference>
<reference evidence="1" key="2">
    <citation type="journal article" date="2015" name="Fish Shellfish Immunol.">
        <title>Early steps in the European eel (Anguilla anguilla)-Vibrio vulnificus interaction in the gills: Role of the RtxA13 toxin.</title>
        <authorList>
            <person name="Callol A."/>
            <person name="Pajuelo D."/>
            <person name="Ebbesson L."/>
            <person name="Teles M."/>
            <person name="MacKenzie S."/>
            <person name="Amaro C."/>
        </authorList>
    </citation>
    <scope>NUCLEOTIDE SEQUENCE</scope>
</reference>
<protein>
    <submittedName>
        <fullName evidence="1">Uncharacterized protein</fullName>
    </submittedName>
</protein>
<dbReference type="AlphaFoldDB" id="A0A0E9PZZ5"/>
<organism evidence="1">
    <name type="scientific">Anguilla anguilla</name>
    <name type="common">European freshwater eel</name>
    <name type="synonym">Muraena anguilla</name>
    <dbReference type="NCBI Taxonomy" id="7936"/>
    <lineage>
        <taxon>Eukaryota</taxon>
        <taxon>Metazoa</taxon>
        <taxon>Chordata</taxon>
        <taxon>Craniata</taxon>
        <taxon>Vertebrata</taxon>
        <taxon>Euteleostomi</taxon>
        <taxon>Actinopterygii</taxon>
        <taxon>Neopterygii</taxon>
        <taxon>Teleostei</taxon>
        <taxon>Anguilliformes</taxon>
        <taxon>Anguillidae</taxon>
        <taxon>Anguilla</taxon>
    </lineage>
</organism>
<name>A0A0E9PZZ5_ANGAN</name>
<accession>A0A0E9PZZ5</accession>
<proteinExistence type="predicted"/>
<sequence length="46" mass="5340">MHHKNWSGHQQSSPCSEVNSCFQSICNPEQNPFELWGILKVKIKNK</sequence>